<evidence type="ECO:0000256" key="1">
    <source>
        <dbReference type="SAM" id="Coils"/>
    </source>
</evidence>
<feature type="region of interest" description="Disordered" evidence="2">
    <location>
        <begin position="1"/>
        <end position="88"/>
    </location>
</feature>
<organism evidence="4 5">
    <name type="scientific">Biomphalaria pfeifferi</name>
    <name type="common">Bloodfluke planorb</name>
    <name type="synonym">Freshwater snail</name>
    <dbReference type="NCBI Taxonomy" id="112525"/>
    <lineage>
        <taxon>Eukaryota</taxon>
        <taxon>Metazoa</taxon>
        <taxon>Spiralia</taxon>
        <taxon>Lophotrochozoa</taxon>
        <taxon>Mollusca</taxon>
        <taxon>Gastropoda</taxon>
        <taxon>Heterobranchia</taxon>
        <taxon>Euthyneura</taxon>
        <taxon>Panpulmonata</taxon>
        <taxon>Hygrophila</taxon>
        <taxon>Lymnaeoidea</taxon>
        <taxon>Planorbidae</taxon>
        <taxon>Biomphalaria</taxon>
    </lineage>
</organism>
<feature type="compositionally biased region" description="Polar residues" evidence="2">
    <location>
        <begin position="21"/>
        <end position="30"/>
    </location>
</feature>
<accession>A0AAD8B878</accession>
<evidence type="ECO:0000256" key="3">
    <source>
        <dbReference type="SAM" id="Phobius"/>
    </source>
</evidence>
<dbReference type="EMBL" id="JASAOG010000127">
    <property type="protein sequence ID" value="KAK0049372.1"/>
    <property type="molecule type" value="Genomic_DNA"/>
</dbReference>
<gene>
    <name evidence="4" type="ORF">Bpfe_021260</name>
</gene>
<evidence type="ECO:0000256" key="2">
    <source>
        <dbReference type="SAM" id="MobiDB-lite"/>
    </source>
</evidence>
<feature type="compositionally biased region" description="Polar residues" evidence="2">
    <location>
        <begin position="75"/>
        <end position="88"/>
    </location>
</feature>
<keyword evidence="5" id="KW-1185">Reference proteome</keyword>
<feature type="transmembrane region" description="Helical" evidence="3">
    <location>
        <begin position="338"/>
        <end position="364"/>
    </location>
</feature>
<comment type="caution">
    <text evidence="4">The sequence shown here is derived from an EMBL/GenBank/DDBJ whole genome shotgun (WGS) entry which is preliminary data.</text>
</comment>
<dbReference type="AlphaFoldDB" id="A0AAD8B878"/>
<keyword evidence="3" id="KW-0472">Membrane</keyword>
<evidence type="ECO:0000313" key="4">
    <source>
        <dbReference type="EMBL" id="KAK0049372.1"/>
    </source>
</evidence>
<keyword evidence="3" id="KW-1133">Transmembrane helix</keyword>
<reference evidence="4" key="1">
    <citation type="journal article" date="2023" name="PLoS Negl. Trop. Dis.">
        <title>A genome sequence for Biomphalaria pfeifferi, the major vector snail for the human-infecting parasite Schistosoma mansoni.</title>
        <authorList>
            <person name="Bu L."/>
            <person name="Lu L."/>
            <person name="Laidemitt M.R."/>
            <person name="Zhang S.M."/>
            <person name="Mutuku M."/>
            <person name="Mkoji G."/>
            <person name="Steinauer M."/>
            <person name="Loker E.S."/>
        </authorList>
    </citation>
    <scope>NUCLEOTIDE SEQUENCE</scope>
    <source>
        <strain evidence="4">KasaAsao</strain>
    </source>
</reference>
<protein>
    <submittedName>
        <fullName evidence="4">Bromodomain-containing protein 4 isoform X1</fullName>
    </submittedName>
</protein>
<proteinExistence type="predicted"/>
<keyword evidence="3" id="KW-0812">Transmembrane</keyword>
<reference evidence="4" key="2">
    <citation type="submission" date="2023-04" db="EMBL/GenBank/DDBJ databases">
        <authorList>
            <person name="Bu L."/>
            <person name="Lu L."/>
            <person name="Laidemitt M.R."/>
            <person name="Zhang S.M."/>
            <person name="Mutuku M."/>
            <person name="Mkoji G."/>
            <person name="Steinauer M."/>
            <person name="Loker E.S."/>
        </authorList>
    </citation>
    <scope>NUCLEOTIDE SEQUENCE</scope>
    <source>
        <strain evidence="4">KasaAsao</strain>
        <tissue evidence="4">Whole Snail</tissue>
    </source>
</reference>
<evidence type="ECO:0000313" key="5">
    <source>
        <dbReference type="Proteomes" id="UP001233172"/>
    </source>
</evidence>
<feature type="coiled-coil region" evidence="1">
    <location>
        <begin position="175"/>
        <end position="202"/>
    </location>
</feature>
<dbReference type="Proteomes" id="UP001233172">
    <property type="component" value="Unassembled WGS sequence"/>
</dbReference>
<name>A0AAD8B878_BIOPF</name>
<feature type="transmembrane region" description="Helical" evidence="3">
    <location>
        <begin position="384"/>
        <end position="405"/>
    </location>
</feature>
<sequence length="453" mass="51322">MNRRSSTYDNSEDSESDWDSTVNESPTRSNPPLKIQLPTANKTDETLYATVQPKQPKNPKVADSNNKEPSIEKVANTQSPNYKQESKLPNTQCSSFLIMDTLESLRELSPTGLSSPPPHLSSFRNALSDYSTVYEVMPDIPSRGYETKGKLYTVPESDMFLSTLQKREVPNWNDSDAEERVLKELQQERDKLKRVKAASRDRKHIVSVNDKSNIAAENYGYMSSPHGARSSESVIDKKNRTNEVHVAKSPLPAMNSDHHSEIVKISGNFKEAIPVPQMFQSKMSAPVIIKDATGKSCIFYFEEGSPHFVEVSDDEINAYLPEKVDKLEKLFRRVWREVFAAFRILTSIVLLFFAELILFIVHHIVRPLLLDTIRAIGDFLFKPLFTLLFNVIIHPIFALLWNILNALCQALEPLVKLLGAICTQVAIVLRAFRLFVVNQNSSASYRRGETEMV</sequence>
<keyword evidence="1" id="KW-0175">Coiled coil</keyword>
<feature type="transmembrane region" description="Helical" evidence="3">
    <location>
        <begin position="417"/>
        <end position="436"/>
    </location>
</feature>